<evidence type="ECO:0000313" key="2">
    <source>
        <dbReference type="EMBL" id="ODV73754.1"/>
    </source>
</evidence>
<dbReference type="AlphaFoldDB" id="A0A1E4S2I8"/>
<dbReference type="Proteomes" id="UP000094389">
    <property type="component" value="Unassembled WGS sequence"/>
</dbReference>
<name>A0A1E4S2I8_CYBJN</name>
<proteinExistence type="predicted"/>
<feature type="coiled-coil region" evidence="1">
    <location>
        <begin position="4"/>
        <end position="31"/>
    </location>
</feature>
<evidence type="ECO:0000256" key="1">
    <source>
        <dbReference type="SAM" id="Coils"/>
    </source>
</evidence>
<dbReference type="EMBL" id="KV453930">
    <property type="protein sequence ID" value="ODV73754.1"/>
    <property type="molecule type" value="Genomic_DNA"/>
</dbReference>
<reference evidence="2 3" key="1">
    <citation type="journal article" date="2016" name="Proc. Natl. Acad. Sci. U.S.A.">
        <title>Comparative genomics of biotechnologically important yeasts.</title>
        <authorList>
            <person name="Riley R."/>
            <person name="Haridas S."/>
            <person name="Wolfe K.H."/>
            <person name="Lopes M.R."/>
            <person name="Hittinger C.T."/>
            <person name="Goeker M."/>
            <person name="Salamov A.A."/>
            <person name="Wisecaver J.H."/>
            <person name="Long T.M."/>
            <person name="Calvey C.H."/>
            <person name="Aerts A.L."/>
            <person name="Barry K.W."/>
            <person name="Choi C."/>
            <person name="Clum A."/>
            <person name="Coughlan A.Y."/>
            <person name="Deshpande S."/>
            <person name="Douglass A.P."/>
            <person name="Hanson S.J."/>
            <person name="Klenk H.-P."/>
            <person name="LaButti K.M."/>
            <person name="Lapidus A."/>
            <person name="Lindquist E.A."/>
            <person name="Lipzen A.M."/>
            <person name="Meier-Kolthoff J.P."/>
            <person name="Ohm R.A."/>
            <person name="Otillar R.P."/>
            <person name="Pangilinan J.L."/>
            <person name="Peng Y."/>
            <person name="Rokas A."/>
            <person name="Rosa C.A."/>
            <person name="Scheuner C."/>
            <person name="Sibirny A.A."/>
            <person name="Slot J.C."/>
            <person name="Stielow J.B."/>
            <person name="Sun H."/>
            <person name="Kurtzman C.P."/>
            <person name="Blackwell M."/>
            <person name="Grigoriev I.V."/>
            <person name="Jeffries T.W."/>
        </authorList>
    </citation>
    <scope>NUCLEOTIDE SEQUENCE [LARGE SCALE GENOMIC DNA]</scope>
    <source>
        <strain evidence="3">ATCC 18201 / CBS 1600 / BCRC 20928 / JCM 3617 / NBRC 0987 / NRRL Y-1542</strain>
    </source>
</reference>
<keyword evidence="3" id="KW-1185">Reference proteome</keyword>
<accession>A0A1E4S2I8</accession>
<dbReference type="RefSeq" id="XP_020070793.1">
    <property type="nucleotide sequence ID" value="XM_020215063.1"/>
</dbReference>
<evidence type="ECO:0000313" key="3">
    <source>
        <dbReference type="Proteomes" id="UP000094389"/>
    </source>
</evidence>
<protein>
    <submittedName>
        <fullName evidence="2">Uncharacterized protein</fullName>
    </submittedName>
</protein>
<dbReference type="GeneID" id="30989459"/>
<organism evidence="2 3">
    <name type="scientific">Cyberlindnera jadinii (strain ATCC 18201 / CBS 1600 / BCRC 20928 / JCM 3617 / NBRC 0987 / NRRL Y-1542)</name>
    <name type="common">Torula yeast</name>
    <name type="synonym">Candida utilis</name>
    <dbReference type="NCBI Taxonomy" id="983966"/>
    <lineage>
        <taxon>Eukaryota</taxon>
        <taxon>Fungi</taxon>
        <taxon>Dikarya</taxon>
        <taxon>Ascomycota</taxon>
        <taxon>Saccharomycotina</taxon>
        <taxon>Saccharomycetes</taxon>
        <taxon>Phaffomycetales</taxon>
        <taxon>Phaffomycetaceae</taxon>
        <taxon>Cyberlindnera</taxon>
    </lineage>
</organism>
<keyword evidence="1" id="KW-0175">Coiled coil</keyword>
<sequence>MTRFNELTAQFDKYTININKHQEQIQLQQQQQQQQQQFAAMSAARATPGNYHYSVQEPVSPVSMNSESSPIYNSGITHQSPWAYQQLYNNAGFGSYGHQKSYSWQVDQFEPSYYCSKTGLQHKSQFCSCTYCSSSVRGVEWNSRLGTAC</sequence>
<dbReference type="OrthoDB" id="244495at2759"/>
<gene>
    <name evidence="2" type="ORF">CYBJADRAFT_167763</name>
</gene>